<evidence type="ECO:0000313" key="2">
    <source>
        <dbReference type="Proteomes" id="UP001457282"/>
    </source>
</evidence>
<organism evidence="1 2">
    <name type="scientific">Rubus argutus</name>
    <name type="common">Southern blackberry</name>
    <dbReference type="NCBI Taxonomy" id="59490"/>
    <lineage>
        <taxon>Eukaryota</taxon>
        <taxon>Viridiplantae</taxon>
        <taxon>Streptophyta</taxon>
        <taxon>Embryophyta</taxon>
        <taxon>Tracheophyta</taxon>
        <taxon>Spermatophyta</taxon>
        <taxon>Magnoliopsida</taxon>
        <taxon>eudicotyledons</taxon>
        <taxon>Gunneridae</taxon>
        <taxon>Pentapetalae</taxon>
        <taxon>rosids</taxon>
        <taxon>fabids</taxon>
        <taxon>Rosales</taxon>
        <taxon>Rosaceae</taxon>
        <taxon>Rosoideae</taxon>
        <taxon>Rosoideae incertae sedis</taxon>
        <taxon>Rubus</taxon>
    </lineage>
</organism>
<gene>
    <name evidence="1" type="ORF">M0R45_019012</name>
</gene>
<reference evidence="1 2" key="1">
    <citation type="journal article" date="2023" name="G3 (Bethesda)">
        <title>A chromosome-length genome assembly and annotation of blackberry (Rubus argutus, cv. 'Hillquist').</title>
        <authorList>
            <person name="Bruna T."/>
            <person name="Aryal R."/>
            <person name="Dudchenko O."/>
            <person name="Sargent D.J."/>
            <person name="Mead D."/>
            <person name="Buti M."/>
            <person name="Cavallini A."/>
            <person name="Hytonen T."/>
            <person name="Andres J."/>
            <person name="Pham M."/>
            <person name="Weisz D."/>
            <person name="Mascagni F."/>
            <person name="Usai G."/>
            <person name="Natali L."/>
            <person name="Bassil N."/>
            <person name="Fernandez G.E."/>
            <person name="Lomsadze A."/>
            <person name="Armour M."/>
            <person name="Olukolu B."/>
            <person name="Poorten T."/>
            <person name="Britton C."/>
            <person name="Davik J."/>
            <person name="Ashrafi H."/>
            <person name="Aiden E.L."/>
            <person name="Borodovsky M."/>
            <person name="Worthington M."/>
        </authorList>
    </citation>
    <scope>NUCLEOTIDE SEQUENCE [LARGE SCALE GENOMIC DNA]</scope>
    <source>
        <strain evidence="1">PI 553951</strain>
    </source>
</reference>
<comment type="caution">
    <text evidence="1">The sequence shown here is derived from an EMBL/GenBank/DDBJ whole genome shotgun (WGS) entry which is preliminary data.</text>
</comment>
<dbReference type="Proteomes" id="UP001457282">
    <property type="component" value="Unassembled WGS sequence"/>
</dbReference>
<sequence length="160" mass="18567">MLGARLWLLTPRSSLNPSPQSLRPLPSSLHQTLLQFHFAPLALPLETLKWLPRRHQYPDSVVRTLPRRHHTAVGFLNFAQQRQDYNWVADLRLRVSDHSQSWELLQPELPSSCLDSGAISRSDCKIWLRTSILKFKRFEFNLCKLIRTSSTLEHANCCLV</sequence>
<dbReference type="EMBL" id="JBEDUW010000004">
    <property type="protein sequence ID" value="KAK9931747.1"/>
    <property type="molecule type" value="Genomic_DNA"/>
</dbReference>
<accession>A0AAW1X4P3</accession>
<evidence type="ECO:0000313" key="1">
    <source>
        <dbReference type="EMBL" id="KAK9931747.1"/>
    </source>
</evidence>
<protein>
    <submittedName>
        <fullName evidence="1">Uncharacterized protein</fullName>
    </submittedName>
</protein>
<proteinExistence type="predicted"/>
<name>A0AAW1X4P3_RUBAR</name>
<dbReference type="AlphaFoldDB" id="A0AAW1X4P3"/>
<keyword evidence="2" id="KW-1185">Reference proteome</keyword>